<evidence type="ECO:0000313" key="2">
    <source>
        <dbReference type="EnsemblPlants" id="KEH25990"/>
    </source>
</evidence>
<name>A0A072UJI2_MEDTR</name>
<dbReference type="Proteomes" id="UP000002051">
    <property type="component" value="Chromosome 6"/>
</dbReference>
<dbReference type="HOGENOM" id="CLU_2964375_0_0_1"/>
<reference evidence="1 3" key="2">
    <citation type="journal article" date="2014" name="BMC Genomics">
        <title>An improved genome release (version Mt4.0) for the model legume Medicago truncatula.</title>
        <authorList>
            <person name="Tang H."/>
            <person name="Krishnakumar V."/>
            <person name="Bidwell S."/>
            <person name="Rosen B."/>
            <person name="Chan A."/>
            <person name="Zhou S."/>
            <person name="Gentzbittel L."/>
            <person name="Childs K.L."/>
            <person name="Yandell M."/>
            <person name="Gundlach H."/>
            <person name="Mayer K.F."/>
            <person name="Schwartz D.C."/>
            <person name="Town C.D."/>
        </authorList>
    </citation>
    <scope>GENOME REANNOTATION</scope>
    <source>
        <strain evidence="1">A17</strain>
        <strain evidence="2 3">cv. Jemalong A17</strain>
    </source>
</reference>
<protein>
    <submittedName>
        <fullName evidence="1">Transmembrane protein, putative</fullName>
    </submittedName>
</protein>
<dbReference type="EMBL" id="CM001222">
    <property type="protein sequence ID" value="KEH25990.1"/>
    <property type="molecule type" value="Genomic_DNA"/>
</dbReference>
<reference evidence="2" key="3">
    <citation type="submission" date="2015-04" db="UniProtKB">
        <authorList>
            <consortium name="EnsemblPlants"/>
        </authorList>
    </citation>
    <scope>IDENTIFICATION</scope>
    <source>
        <strain evidence="2">cv. Jemalong A17</strain>
    </source>
</reference>
<dbReference type="AlphaFoldDB" id="A0A072UJI2"/>
<dbReference type="EnsemblPlants" id="KEH25990">
    <property type="protein sequence ID" value="KEH25990"/>
    <property type="gene ID" value="MTR_6g038920"/>
</dbReference>
<proteinExistence type="predicted"/>
<keyword evidence="3" id="KW-1185">Reference proteome</keyword>
<keyword evidence="1" id="KW-0812">Transmembrane</keyword>
<gene>
    <name evidence="1" type="ordered locus">MTR_6g038920</name>
</gene>
<sequence>MVMHTLRVPAEYLVRTILKIPWFTNNAFIDLLAGLEVGLLAVFVDSHVVVVYSLPEVCT</sequence>
<reference evidence="1 3" key="1">
    <citation type="journal article" date="2011" name="Nature">
        <title>The Medicago genome provides insight into the evolution of rhizobial symbioses.</title>
        <authorList>
            <person name="Young N.D."/>
            <person name="Debelle F."/>
            <person name="Oldroyd G.E."/>
            <person name="Geurts R."/>
            <person name="Cannon S.B."/>
            <person name="Udvardi M.K."/>
            <person name="Benedito V.A."/>
            <person name="Mayer K.F."/>
            <person name="Gouzy J."/>
            <person name="Schoof H."/>
            <person name="Van de Peer Y."/>
            <person name="Proost S."/>
            <person name="Cook D.R."/>
            <person name="Meyers B.C."/>
            <person name="Spannagl M."/>
            <person name="Cheung F."/>
            <person name="De Mita S."/>
            <person name="Krishnakumar V."/>
            <person name="Gundlach H."/>
            <person name="Zhou S."/>
            <person name="Mudge J."/>
            <person name="Bharti A.K."/>
            <person name="Murray J.D."/>
            <person name="Naoumkina M.A."/>
            <person name="Rosen B."/>
            <person name="Silverstein K.A."/>
            <person name="Tang H."/>
            <person name="Rombauts S."/>
            <person name="Zhao P.X."/>
            <person name="Zhou P."/>
            <person name="Barbe V."/>
            <person name="Bardou P."/>
            <person name="Bechner M."/>
            <person name="Bellec A."/>
            <person name="Berger A."/>
            <person name="Berges H."/>
            <person name="Bidwell S."/>
            <person name="Bisseling T."/>
            <person name="Choisne N."/>
            <person name="Couloux A."/>
            <person name="Denny R."/>
            <person name="Deshpande S."/>
            <person name="Dai X."/>
            <person name="Doyle J.J."/>
            <person name="Dudez A.M."/>
            <person name="Farmer A.D."/>
            <person name="Fouteau S."/>
            <person name="Franken C."/>
            <person name="Gibelin C."/>
            <person name="Gish J."/>
            <person name="Goldstein S."/>
            <person name="Gonzalez A.J."/>
            <person name="Green P.J."/>
            <person name="Hallab A."/>
            <person name="Hartog M."/>
            <person name="Hua A."/>
            <person name="Humphray S.J."/>
            <person name="Jeong D.H."/>
            <person name="Jing Y."/>
            <person name="Jocker A."/>
            <person name="Kenton S.M."/>
            <person name="Kim D.J."/>
            <person name="Klee K."/>
            <person name="Lai H."/>
            <person name="Lang C."/>
            <person name="Lin S."/>
            <person name="Macmil S.L."/>
            <person name="Magdelenat G."/>
            <person name="Matthews L."/>
            <person name="McCorrison J."/>
            <person name="Monaghan E.L."/>
            <person name="Mun J.H."/>
            <person name="Najar F.Z."/>
            <person name="Nicholson C."/>
            <person name="Noirot C."/>
            <person name="O'Bleness M."/>
            <person name="Paule C.R."/>
            <person name="Poulain J."/>
            <person name="Prion F."/>
            <person name="Qin B."/>
            <person name="Qu C."/>
            <person name="Retzel E.F."/>
            <person name="Riddle C."/>
            <person name="Sallet E."/>
            <person name="Samain S."/>
            <person name="Samson N."/>
            <person name="Sanders I."/>
            <person name="Saurat O."/>
            <person name="Scarpelli C."/>
            <person name="Schiex T."/>
            <person name="Segurens B."/>
            <person name="Severin A.J."/>
            <person name="Sherrier D.J."/>
            <person name="Shi R."/>
            <person name="Sims S."/>
            <person name="Singer S.R."/>
            <person name="Sinharoy S."/>
            <person name="Sterck L."/>
            <person name="Viollet A."/>
            <person name="Wang B.B."/>
            <person name="Wang K."/>
            <person name="Wang M."/>
            <person name="Wang X."/>
            <person name="Warfsmann J."/>
            <person name="Weissenbach J."/>
            <person name="White D.D."/>
            <person name="White J.D."/>
            <person name="Wiley G.B."/>
            <person name="Wincker P."/>
            <person name="Xing Y."/>
            <person name="Yang L."/>
            <person name="Yao Z."/>
            <person name="Ying F."/>
            <person name="Zhai J."/>
            <person name="Zhou L."/>
            <person name="Zuber A."/>
            <person name="Denarie J."/>
            <person name="Dixon R.A."/>
            <person name="May G.D."/>
            <person name="Schwartz D.C."/>
            <person name="Rogers J."/>
            <person name="Quetier F."/>
            <person name="Town C.D."/>
            <person name="Roe B.A."/>
        </authorList>
    </citation>
    <scope>NUCLEOTIDE SEQUENCE [LARGE SCALE GENOMIC DNA]</scope>
    <source>
        <strain evidence="1">A17</strain>
        <strain evidence="2 3">cv. Jemalong A17</strain>
    </source>
</reference>
<keyword evidence="1" id="KW-0472">Membrane</keyword>
<organism evidence="1 3">
    <name type="scientific">Medicago truncatula</name>
    <name type="common">Barrel medic</name>
    <name type="synonym">Medicago tribuloides</name>
    <dbReference type="NCBI Taxonomy" id="3880"/>
    <lineage>
        <taxon>Eukaryota</taxon>
        <taxon>Viridiplantae</taxon>
        <taxon>Streptophyta</taxon>
        <taxon>Embryophyta</taxon>
        <taxon>Tracheophyta</taxon>
        <taxon>Spermatophyta</taxon>
        <taxon>Magnoliopsida</taxon>
        <taxon>eudicotyledons</taxon>
        <taxon>Gunneridae</taxon>
        <taxon>Pentapetalae</taxon>
        <taxon>rosids</taxon>
        <taxon>fabids</taxon>
        <taxon>Fabales</taxon>
        <taxon>Fabaceae</taxon>
        <taxon>Papilionoideae</taxon>
        <taxon>50 kb inversion clade</taxon>
        <taxon>NPAAA clade</taxon>
        <taxon>Hologalegina</taxon>
        <taxon>IRL clade</taxon>
        <taxon>Trifolieae</taxon>
        <taxon>Medicago</taxon>
    </lineage>
</organism>
<evidence type="ECO:0000313" key="1">
    <source>
        <dbReference type="EMBL" id="KEH25990.1"/>
    </source>
</evidence>
<evidence type="ECO:0000313" key="3">
    <source>
        <dbReference type="Proteomes" id="UP000002051"/>
    </source>
</evidence>
<accession>A0A072UJI2</accession>